<feature type="transmembrane region" description="Helical" evidence="14">
    <location>
        <begin position="367"/>
        <end position="387"/>
    </location>
</feature>
<reference evidence="18 19" key="1">
    <citation type="submission" date="2016-05" db="EMBL/GenBank/DDBJ databases">
        <title>A degradative enzymes factory behind the ericoid mycorrhizal symbiosis.</title>
        <authorList>
            <consortium name="DOE Joint Genome Institute"/>
            <person name="Martino E."/>
            <person name="Morin E."/>
            <person name="Grelet G."/>
            <person name="Kuo A."/>
            <person name="Kohler A."/>
            <person name="Daghino S."/>
            <person name="Barry K."/>
            <person name="Choi C."/>
            <person name="Cichocki N."/>
            <person name="Clum A."/>
            <person name="Copeland A."/>
            <person name="Hainaut M."/>
            <person name="Haridas S."/>
            <person name="Labutti K."/>
            <person name="Lindquist E."/>
            <person name="Lipzen A."/>
            <person name="Khouja H.-R."/>
            <person name="Murat C."/>
            <person name="Ohm R."/>
            <person name="Olson A."/>
            <person name="Spatafora J."/>
            <person name="Veneault-Fourrey C."/>
            <person name="Henrissat B."/>
            <person name="Grigoriev I."/>
            <person name="Martin F."/>
            <person name="Perotto S."/>
        </authorList>
    </citation>
    <scope>NUCLEOTIDE SEQUENCE [LARGE SCALE GENOMIC DNA]</scope>
    <source>
        <strain evidence="18 19">UAMH 7357</strain>
    </source>
</reference>
<keyword evidence="19" id="KW-1185">Reference proteome</keyword>
<evidence type="ECO:0000313" key="18">
    <source>
        <dbReference type="EMBL" id="PMD28298.1"/>
    </source>
</evidence>
<dbReference type="InterPro" id="IPR047821">
    <property type="entry name" value="P5B-type_ATPase"/>
</dbReference>
<evidence type="ECO:0000256" key="7">
    <source>
        <dbReference type="ARBA" id="ARBA00022741"/>
    </source>
</evidence>
<evidence type="ECO:0000256" key="13">
    <source>
        <dbReference type="ARBA" id="ARBA00049360"/>
    </source>
</evidence>
<dbReference type="GO" id="GO:0019829">
    <property type="term" value="F:ATPase-coupled monoatomic cation transmembrane transporter activity"/>
    <property type="evidence" value="ECO:0007669"/>
    <property type="project" value="UniProtKB-UniRule"/>
</dbReference>
<dbReference type="SUPFAM" id="SSF53335">
    <property type="entry name" value="S-adenosyl-L-methionine-dependent methyltransferases"/>
    <property type="match status" value="1"/>
</dbReference>
<dbReference type="FunFam" id="3.40.50.150:FF:000554">
    <property type="entry name" value="Cation-transporting ATPase"/>
    <property type="match status" value="1"/>
</dbReference>
<dbReference type="InterPro" id="IPR023214">
    <property type="entry name" value="HAD_sf"/>
</dbReference>
<dbReference type="Pfam" id="PF12409">
    <property type="entry name" value="P5-ATPase"/>
    <property type="match status" value="1"/>
</dbReference>
<dbReference type="InterPro" id="IPR059000">
    <property type="entry name" value="ATPase_P-type_domA"/>
</dbReference>
<dbReference type="InterPro" id="IPR001757">
    <property type="entry name" value="P_typ_ATPase"/>
</dbReference>
<comment type="similarity">
    <text evidence="3">Belongs to the CFA/CMAS family.</text>
</comment>
<evidence type="ECO:0000256" key="12">
    <source>
        <dbReference type="ARBA" id="ARBA00023136"/>
    </source>
</evidence>
<comment type="subcellular location">
    <subcellularLocation>
        <location evidence="1 14">Membrane</location>
        <topology evidence="1 14">Multi-pass membrane protein</topology>
    </subcellularLocation>
</comment>
<feature type="transmembrane region" description="Helical" evidence="14">
    <location>
        <begin position="185"/>
        <end position="203"/>
    </location>
</feature>
<dbReference type="InterPro" id="IPR008250">
    <property type="entry name" value="ATPase_P-typ_transduc_dom_A_sf"/>
</dbReference>
<dbReference type="InterPro" id="IPR044492">
    <property type="entry name" value="P_typ_ATPase_HD_dom"/>
</dbReference>
<evidence type="ECO:0000256" key="11">
    <source>
        <dbReference type="ARBA" id="ARBA00022989"/>
    </source>
</evidence>
<feature type="compositionally biased region" description="Low complexity" evidence="15">
    <location>
        <begin position="17"/>
        <end position="27"/>
    </location>
</feature>
<feature type="transmembrane region" description="Helical" evidence="14">
    <location>
        <begin position="1239"/>
        <end position="1257"/>
    </location>
</feature>
<feature type="transmembrane region" description="Helical" evidence="14">
    <location>
        <begin position="1279"/>
        <end position="1303"/>
    </location>
</feature>
<evidence type="ECO:0000256" key="6">
    <source>
        <dbReference type="ARBA" id="ARBA00022723"/>
    </source>
</evidence>
<dbReference type="Pfam" id="PF00122">
    <property type="entry name" value="E1-E2_ATPase"/>
    <property type="match status" value="1"/>
</dbReference>
<evidence type="ECO:0000259" key="17">
    <source>
        <dbReference type="Pfam" id="PF12409"/>
    </source>
</evidence>
<proteinExistence type="inferred from homology"/>
<keyword evidence="10 14" id="KW-1278">Translocase</keyword>
<dbReference type="GO" id="GO:0005524">
    <property type="term" value="F:ATP binding"/>
    <property type="evidence" value="ECO:0007669"/>
    <property type="project" value="UniProtKB-UniRule"/>
</dbReference>
<dbReference type="InterPro" id="IPR047819">
    <property type="entry name" value="P5A-ATPase_N"/>
</dbReference>
<dbReference type="GO" id="GO:0015662">
    <property type="term" value="F:P-type ion transporter activity"/>
    <property type="evidence" value="ECO:0007669"/>
    <property type="project" value="InterPro"/>
</dbReference>
<dbReference type="InterPro" id="IPR023298">
    <property type="entry name" value="ATPase_P-typ_TM_dom_sf"/>
</dbReference>
<evidence type="ECO:0000256" key="10">
    <source>
        <dbReference type="ARBA" id="ARBA00022967"/>
    </source>
</evidence>
<evidence type="ECO:0000256" key="5">
    <source>
        <dbReference type="ARBA" id="ARBA00022692"/>
    </source>
</evidence>
<keyword evidence="9 14" id="KW-0460">Magnesium</keyword>
<dbReference type="EMBL" id="KZ613464">
    <property type="protein sequence ID" value="PMD28298.1"/>
    <property type="molecule type" value="Genomic_DNA"/>
</dbReference>
<evidence type="ECO:0000256" key="9">
    <source>
        <dbReference type="ARBA" id="ARBA00022842"/>
    </source>
</evidence>
<dbReference type="InterPro" id="IPR023299">
    <property type="entry name" value="ATPase_P-typ_cyto_dom_N"/>
</dbReference>
<dbReference type="CDD" id="cd07542">
    <property type="entry name" value="P-type_ATPase_cation"/>
    <property type="match status" value="1"/>
</dbReference>
<feature type="domain" description="P5B-type ATPase N-terminal" evidence="17">
    <location>
        <begin position="169"/>
        <end position="288"/>
    </location>
</feature>
<dbReference type="FunFam" id="3.40.50.1000:FF:000068">
    <property type="entry name" value="Cation-transporting ATPase"/>
    <property type="match status" value="1"/>
</dbReference>
<dbReference type="FunFam" id="2.70.150.10:FF:000119">
    <property type="entry name" value="Cation-transporting ATPase"/>
    <property type="match status" value="1"/>
</dbReference>
<dbReference type="InterPro" id="IPR006544">
    <property type="entry name" value="P-type_TPase_V"/>
</dbReference>
<gene>
    <name evidence="18" type="ORF">NA56DRAFT_675538</name>
</gene>
<feature type="region of interest" description="Disordered" evidence="15">
    <location>
        <begin position="728"/>
        <end position="769"/>
    </location>
</feature>
<comment type="similarity">
    <text evidence="2 14">Belongs to the cation transport ATPase (P-type) (TC 3.A.3) family. Type V subfamily.</text>
</comment>
<dbReference type="SUPFAM" id="SSF56784">
    <property type="entry name" value="HAD-like"/>
    <property type="match status" value="1"/>
</dbReference>
<dbReference type="SUPFAM" id="SSF81653">
    <property type="entry name" value="Calcium ATPase, transduction domain A"/>
    <property type="match status" value="1"/>
</dbReference>
<dbReference type="GO" id="GO:0016020">
    <property type="term" value="C:membrane"/>
    <property type="evidence" value="ECO:0007669"/>
    <property type="project" value="UniProtKB-SubCell"/>
</dbReference>
<evidence type="ECO:0000256" key="1">
    <source>
        <dbReference type="ARBA" id="ARBA00004141"/>
    </source>
</evidence>
<dbReference type="SFLD" id="SFLDF00027">
    <property type="entry name" value="p-type_atpase"/>
    <property type="match status" value="1"/>
</dbReference>
<evidence type="ECO:0000256" key="3">
    <source>
        <dbReference type="ARBA" id="ARBA00010815"/>
    </source>
</evidence>
<organism evidence="18 19">
    <name type="scientific">Hyaloscypha hepaticicola</name>
    <dbReference type="NCBI Taxonomy" id="2082293"/>
    <lineage>
        <taxon>Eukaryota</taxon>
        <taxon>Fungi</taxon>
        <taxon>Dikarya</taxon>
        <taxon>Ascomycota</taxon>
        <taxon>Pezizomycotina</taxon>
        <taxon>Leotiomycetes</taxon>
        <taxon>Helotiales</taxon>
        <taxon>Hyaloscyphaceae</taxon>
        <taxon>Hyaloscypha</taxon>
    </lineage>
</organism>
<dbReference type="SFLD" id="SFLDS00003">
    <property type="entry name" value="Haloacid_Dehalogenase"/>
    <property type="match status" value="1"/>
</dbReference>
<dbReference type="SUPFAM" id="SSF81660">
    <property type="entry name" value="Metal cation-transporting ATPase, ATP-binding domain N"/>
    <property type="match status" value="1"/>
</dbReference>
<dbReference type="GO" id="GO:0006874">
    <property type="term" value="P:intracellular calcium ion homeostasis"/>
    <property type="evidence" value="ECO:0007669"/>
    <property type="project" value="TreeGrafter"/>
</dbReference>
<dbReference type="GO" id="GO:0046872">
    <property type="term" value="F:metal ion binding"/>
    <property type="evidence" value="ECO:0007669"/>
    <property type="project" value="UniProtKB-UniRule"/>
</dbReference>
<protein>
    <recommendedName>
        <fullName evidence="14">Cation-transporting ATPase</fullName>
        <ecNumber evidence="14">7.2.2.-</ecNumber>
    </recommendedName>
</protein>
<keyword evidence="8 14" id="KW-0067">ATP-binding</keyword>
<feature type="domain" description="P-type ATPase A" evidence="16">
    <location>
        <begin position="405"/>
        <end position="534"/>
    </location>
</feature>
<feature type="transmembrane region" description="Helical" evidence="14">
    <location>
        <begin position="580"/>
        <end position="608"/>
    </location>
</feature>
<dbReference type="Pfam" id="PF02353">
    <property type="entry name" value="CMAS"/>
    <property type="match status" value="1"/>
</dbReference>
<keyword evidence="4" id="KW-0597">Phosphoprotein</keyword>
<dbReference type="NCBIfam" id="TIGR01494">
    <property type="entry name" value="ATPase_P-type"/>
    <property type="match status" value="1"/>
</dbReference>
<feature type="transmembrane region" description="Helical" evidence="14">
    <location>
        <begin position="1162"/>
        <end position="1184"/>
    </location>
</feature>
<dbReference type="SFLD" id="SFLDG00002">
    <property type="entry name" value="C1.7:_P-type_atpase_like"/>
    <property type="match status" value="1"/>
</dbReference>
<dbReference type="PANTHER" id="PTHR45630">
    <property type="entry name" value="CATION-TRANSPORTING ATPASE-RELATED"/>
    <property type="match status" value="1"/>
</dbReference>
<dbReference type="PROSITE" id="PS00154">
    <property type="entry name" value="ATPASE_E1_E2"/>
    <property type="match status" value="1"/>
</dbReference>
<dbReference type="InterPro" id="IPR029063">
    <property type="entry name" value="SAM-dependent_MTases_sf"/>
</dbReference>
<keyword evidence="6 14" id="KW-0479">Metal-binding</keyword>
<dbReference type="InterPro" id="IPR036412">
    <property type="entry name" value="HAD-like_sf"/>
</dbReference>
<evidence type="ECO:0000313" key="19">
    <source>
        <dbReference type="Proteomes" id="UP000235672"/>
    </source>
</evidence>
<feature type="region of interest" description="Disordered" evidence="15">
    <location>
        <begin position="1"/>
        <end position="36"/>
    </location>
</feature>
<sequence length="1625" mass="182740">MSESNGMPIHRGRRSSSRNGASNGHHGAVYRRDSNISTSSFLDEVEMAQDEVFAGPMGESVPTSVSSFAHRRGRADSTASFTFYDEEQLPPSEDDSAILDDESELQFDGQFDGEEEEVDLEAGELSTMRRTSSGHSRASVHDRLLRSDSNGSNFGRGHRTSQKIYIVTEDLTIVLAGFTTSTLGFALYTTICVLTLGLGYLLFRWMPRWQVRITGTPCPLGSCSWVVIENQWGEMIVQDIDSKEYGRSLSTVFGASEKRYAIMDDEDDDPVLEDLRILDYRYMRFSFHPVKDRFVLSNSWKDPAWTDVKSIRAGIDGDEKENRELVFGKNLIDIKQKTIPQLLVDEAFHPFYVFQIASLILWSVDEYYYYAACIFLISVVSITTTLLETRSTMKRLREISRFECDVRVLRNSFWRYVPSSELVPGDVYEVTDPALTQFPCDSILLAGDCIVNESMLTGESVPVSKVPATDQSLRLLNLAASSIAPELARHFLFCGTKIIRARRPQDDKDDEAVALAMAVRTGFNTTKGALVRSMLFPKPSGFKFYRDSFRYISVMGGVAMLGFIASFVNFVRLKLAWHLIIVRALDLITIVVPPALPATLSIGTNFALSRLRKKQIFCISPQRVNVGGKLDIICFDKTGTLTEDGLDVLGIRVAQRPLNRFSDILSDSLSLLPGAPYERDPTVEYDHHKAVLYTMATCHSLRIVDGELVGDPLDVKMFEFTGWAFEEGQQRGGDAEDEEQSGLSPSIARPPAGMEYDIDDNENQQNGSRSPIELGVLKSFEFVSQLRRASVIVRNFGTPGCDIYVKGAPECMKDICRVESFPSDYEELLAYYTHRGFRVIACATKHIAKLNWVKVQKMKREEAESGLDFLGFIIFENKLKPSTAGVLDELSEAGIRKVMCTGDNILTAISVARECNLIDKTAHCFVPHFAEGDFQDPKARLSWESIDNNIFTLDENTLQPLPPPVEGDASLPYDISNLRNYSLAISGDVFRWIVDFAQPVVLQRMLVCGQVFARMSPDEKHELVEKLQSIDYCCGFCGDGANDCGALKAADVGISLSEAEASVAAPFTSRIFDITCVPEVIREGRAALVTSFSCFKYMSLYSAIQFTSVSFLYASASNLGDFQFLFIDLALILPIAIFMGWTGPFPVLCRKRPTANLVSRKVLTPLLGQIAICILIQAVGFQAVRRQPWFIPPHLDRQRSNILNSENTTLFLISCYEYILSGIVLSVGPPFRQSMAHNLPFVVTIVVAFLFCSYMLFDPSESVAKFMQLTKMSWDFKSFILALGVYWILDGGYLPQAVIRIGIRRQLRDRIEMIKSTSLEEAYKRKMNYVDLLRSRPIAIETATANEQHYEVGTGVLEACLGPRMKYSSCLYPKGGETLAQAEIAMLETYVEKAQLKDGMSILDLGCGWGSGALYYAEVLPNSKITAFSNSRTQKIFIDSKAKEKGLKNLTVITGNVVDYEFERESFDRVVSIELFEHMKNYELLMAKISRALKPSGKLFVHIFNHKTTPYDFEEGWMSTHFFSGGTMPSADLLLYFQLDLKLETQWWVSGKHYAKTCEDWLFKMTASKKEIWPHLTETYGEKNTAMWYYRWQIFYMACAELFAFEGGDTWGVSHYLFEKPAESS</sequence>
<evidence type="ECO:0000256" key="14">
    <source>
        <dbReference type="RuleBase" id="RU362082"/>
    </source>
</evidence>
<dbReference type="EC" id="7.2.2.-" evidence="14"/>
<dbReference type="Gene3D" id="2.70.150.10">
    <property type="entry name" value="Calcium-transporting ATPase, cytoplasmic transduction domain A"/>
    <property type="match status" value="1"/>
</dbReference>
<dbReference type="FunFam" id="1.20.1110.10:FF:000032">
    <property type="entry name" value="Cation-transporting ATPase"/>
    <property type="match status" value="1"/>
</dbReference>
<accession>A0A2J6QPV8</accession>
<dbReference type="PANTHER" id="PTHR45630:SF8">
    <property type="entry name" value="CATION-TRANSPORTING ATPASE"/>
    <property type="match status" value="1"/>
</dbReference>
<name>A0A2J6QPV8_9HELO</name>
<dbReference type="PRINTS" id="PR00119">
    <property type="entry name" value="CATATPASE"/>
</dbReference>
<dbReference type="Gene3D" id="3.40.50.1000">
    <property type="entry name" value="HAD superfamily/HAD-like"/>
    <property type="match status" value="1"/>
</dbReference>
<evidence type="ECO:0000256" key="8">
    <source>
        <dbReference type="ARBA" id="ARBA00022840"/>
    </source>
</evidence>
<dbReference type="Gene3D" id="3.40.1110.10">
    <property type="entry name" value="Calcium-transporting ATPase, cytoplasmic domain N"/>
    <property type="match status" value="1"/>
</dbReference>
<feature type="transmembrane region" description="Helical" evidence="14">
    <location>
        <begin position="548"/>
        <end position="568"/>
    </location>
</feature>
<evidence type="ECO:0000259" key="16">
    <source>
        <dbReference type="Pfam" id="PF00122"/>
    </source>
</evidence>
<dbReference type="Proteomes" id="UP000235672">
    <property type="component" value="Unassembled WGS sequence"/>
</dbReference>
<dbReference type="PROSITE" id="PS01229">
    <property type="entry name" value="COF_2"/>
    <property type="match status" value="1"/>
</dbReference>
<keyword evidence="12 14" id="KW-0472">Membrane</keyword>
<keyword evidence="7 14" id="KW-0547">Nucleotide-binding</keyword>
<keyword evidence="5 14" id="KW-0812">Transmembrane</keyword>
<dbReference type="NCBIfam" id="TIGR01657">
    <property type="entry name" value="P-ATPase-V"/>
    <property type="match status" value="1"/>
</dbReference>
<evidence type="ECO:0000256" key="2">
    <source>
        <dbReference type="ARBA" id="ARBA00006000"/>
    </source>
</evidence>
<dbReference type="InterPro" id="IPR018303">
    <property type="entry name" value="ATPase_P-typ_P_site"/>
</dbReference>
<dbReference type="Gene3D" id="3.40.50.150">
    <property type="entry name" value="Vaccinia Virus protein VP39"/>
    <property type="match status" value="1"/>
</dbReference>
<comment type="catalytic activity">
    <reaction evidence="13 14">
        <text>ATP + H2O = ADP + phosphate + H(+)</text>
        <dbReference type="Rhea" id="RHEA:13065"/>
        <dbReference type="ChEBI" id="CHEBI:15377"/>
        <dbReference type="ChEBI" id="CHEBI:15378"/>
        <dbReference type="ChEBI" id="CHEBI:30616"/>
        <dbReference type="ChEBI" id="CHEBI:43474"/>
        <dbReference type="ChEBI" id="CHEBI:456216"/>
    </reaction>
</comment>
<evidence type="ECO:0000256" key="15">
    <source>
        <dbReference type="SAM" id="MobiDB-lite"/>
    </source>
</evidence>
<dbReference type="SUPFAM" id="SSF81665">
    <property type="entry name" value="Calcium ATPase, transmembrane domain M"/>
    <property type="match status" value="1"/>
</dbReference>
<dbReference type="GO" id="GO:0016887">
    <property type="term" value="F:ATP hydrolysis activity"/>
    <property type="evidence" value="ECO:0007669"/>
    <property type="project" value="InterPro"/>
</dbReference>
<dbReference type="CDD" id="cd02440">
    <property type="entry name" value="AdoMet_MTases"/>
    <property type="match status" value="1"/>
</dbReference>
<dbReference type="OrthoDB" id="48943at2759"/>
<evidence type="ECO:0000256" key="4">
    <source>
        <dbReference type="ARBA" id="ARBA00022553"/>
    </source>
</evidence>
<dbReference type="STRING" id="1745343.A0A2J6QPV8"/>
<dbReference type="FunFam" id="3.40.1110.10:FF:000057">
    <property type="entry name" value="Cation-transporting ATPase"/>
    <property type="match status" value="1"/>
</dbReference>
<feature type="transmembrane region" description="Helical" evidence="14">
    <location>
        <begin position="1209"/>
        <end position="1227"/>
    </location>
</feature>
<feature type="transmembrane region" description="Helical" evidence="14">
    <location>
        <begin position="1122"/>
        <end position="1141"/>
    </location>
</feature>
<keyword evidence="11 14" id="KW-1133">Transmembrane helix</keyword>